<evidence type="ECO:0000313" key="4">
    <source>
        <dbReference type="Proteomes" id="UP000002051"/>
    </source>
</evidence>
<evidence type="ECO:0000256" key="1">
    <source>
        <dbReference type="SAM" id="Phobius"/>
    </source>
</evidence>
<name>A0A072TX97_MEDTR</name>
<dbReference type="HOGENOM" id="CLU_2187888_0_0_1"/>
<reference evidence="3" key="3">
    <citation type="submission" date="2015-04" db="UniProtKB">
        <authorList>
            <consortium name="EnsemblPlants"/>
        </authorList>
    </citation>
    <scope>IDENTIFICATION</scope>
    <source>
        <strain evidence="3">cv. Jemalong A17</strain>
    </source>
</reference>
<dbReference type="Proteomes" id="UP000002051">
    <property type="component" value="Chromosome 8"/>
</dbReference>
<gene>
    <name evidence="2" type="ordered locus">MTR_8g012850</name>
</gene>
<feature type="transmembrane region" description="Helical" evidence="1">
    <location>
        <begin position="6"/>
        <end position="25"/>
    </location>
</feature>
<dbReference type="EMBL" id="CM001224">
    <property type="protein sequence ID" value="KEH18165.1"/>
    <property type="molecule type" value="Genomic_DNA"/>
</dbReference>
<proteinExistence type="predicted"/>
<reference evidence="2 4" key="2">
    <citation type="journal article" date="2014" name="BMC Genomics">
        <title>An improved genome release (version Mt4.0) for the model legume Medicago truncatula.</title>
        <authorList>
            <person name="Tang H."/>
            <person name="Krishnakumar V."/>
            <person name="Bidwell S."/>
            <person name="Rosen B."/>
            <person name="Chan A."/>
            <person name="Zhou S."/>
            <person name="Gentzbittel L."/>
            <person name="Childs K.L."/>
            <person name="Yandell M."/>
            <person name="Gundlach H."/>
            <person name="Mayer K.F."/>
            <person name="Schwartz D.C."/>
            <person name="Town C.D."/>
        </authorList>
    </citation>
    <scope>GENOME REANNOTATION</scope>
    <source>
        <strain evidence="2">A17</strain>
        <strain evidence="3 4">cv. Jemalong A17</strain>
    </source>
</reference>
<dbReference type="AlphaFoldDB" id="A0A072TX97"/>
<keyword evidence="1" id="KW-0472">Membrane</keyword>
<organism evidence="2 4">
    <name type="scientific">Medicago truncatula</name>
    <name type="common">Barrel medic</name>
    <name type="synonym">Medicago tribuloides</name>
    <dbReference type="NCBI Taxonomy" id="3880"/>
    <lineage>
        <taxon>Eukaryota</taxon>
        <taxon>Viridiplantae</taxon>
        <taxon>Streptophyta</taxon>
        <taxon>Embryophyta</taxon>
        <taxon>Tracheophyta</taxon>
        <taxon>Spermatophyta</taxon>
        <taxon>Magnoliopsida</taxon>
        <taxon>eudicotyledons</taxon>
        <taxon>Gunneridae</taxon>
        <taxon>Pentapetalae</taxon>
        <taxon>rosids</taxon>
        <taxon>fabids</taxon>
        <taxon>Fabales</taxon>
        <taxon>Fabaceae</taxon>
        <taxon>Papilionoideae</taxon>
        <taxon>50 kb inversion clade</taxon>
        <taxon>NPAAA clade</taxon>
        <taxon>Hologalegina</taxon>
        <taxon>IRL clade</taxon>
        <taxon>Trifolieae</taxon>
        <taxon>Medicago</taxon>
    </lineage>
</organism>
<dbReference type="EnsemblPlants" id="KEH18165">
    <property type="protein sequence ID" value="KEH18165"/>
    <property type="gene ID" value="MTR_8g012850"/>
</dbReference>
<accession>A0A072TX97</accession>
<keyword evidence="1 2" id="KW-0812">Transmembrane</keyword>
<reference evidence="2 4" key="1">
    <citation type="journal article" date="2011" name="Nature">
        <title>The Medicago genome provides insight into the evolution of rhizobial symbioses.</title>
        <authorList>
            <person name="Young N.D."/>
            <person name="Debelle F."/>
            <person name="Oldroyd G.E."/>
            <person name="Geurts R."/>
            <person name="Cannon S.B."/>
            <person name="Udvardi M.K."/>
            <person name="Benedito V.A."/>
            <person name="Mayer K.F."/>
            <person name="Gouzy J."/>
            <person name="Schoof H."/>
            <person name="Van de Peer Y."/>
            <person name="Proost S."/>
            <person name="Cook D.R."/>
            <person name="Meyers B.C."/>
            <person name="Spannagl M."/>
            <person name="Cheung F."/>
            <person name="De Mita S."/>
            <person name="Krishnakumar V."/>
            <person name="Gundlach H."/>
            <person name="Zhou S."/>
            <person name="Mudge J."/>
            <person name="Bharti A.K."/>
            <person name="Murray J.D."/>
            <person name="Naoumkina M.A."/>
            <person name="Rosen B."/>
            <person name="Silverstein K.A."/>
            <person name="Tang H."/>
            <person name="Rombauts S."/>
            <person name="Zhao P.X."/>
            <person name="Zhou P."/>
            <person name="Barbe V."/>
            <person name="Bardou P."/>
            <person name="Bechner M."/>
            <person name="Bellec A."/>
            <person name="Berger A."/>
            <person name="Berges H."/>
            <person name="Bidwell S."/>
            <person name="Bisseling T."/>
            <person name="Choisne N."/>
            <person name="Couloux A."/>
            <person name="Denny R."/>
            <person name="Deshpande S."/>
            <person name="Dai X."/>
            <person name="Doyle J.J."/>
            <person name="Dudez A.M."/>
            <person name="Farmer A.D."/>
            <person name="Fouteau S."/>
            <person name="Franken C."/>
            <person name="Gibelin C."/>
            <person name="Gish J."/>
            <person name="Goldstein S."/>
            <person name="Gonzalez A.J."/>
            <person name="Green P.J."/>
            <person name="Hallab A."/>
            <person name="Hartog M."/>
            <person name="Hua A."/>
            <person name="Humphray S.J."/>
            <person name="Jeong D.H."/>
            <person name="Jing Y."/>
            <person name="Jocker A."/>
            <person name="Kenton S.M."/>
            <person name="Kim D.J."/>
            <person name="Klee K."/>
            <person name="Lai H."/>
            <person name="Lang C."/>
            <person name="Lin S."/>
            <person name="Macmil S.L."/>
            <person name="Magdelenat G."/>
            <person name="Matthews L."/>
            <person name="McCorrison J."/>
            <person name="Monaghan E.L."/>
            <person name="Mun J.H."/>
            <person name="Najar F.Z."/>
            <person name="Nicholson C."/>
            <person name="Noirot C."/>
            <person name="O'Bleness M."/>
            <person name="Paule C.R."/>
            <person name="Poulain J."/>
            <person name="Prion F."/>
            <person name="Qin B."/>
            <person name="Qu C."/>
            <person name="Retzel E.F."/>
            <person name="Riddle C."/>
            <person name="Sallet E."/>
            <person name="Samain S."/>
            <person name="Samson N."/>
            <person name="Sanders I."/>
            <person name="Saurat O."/>
            <person name="Scarpelli C."/>
            <person name="Schiex T."/>
            <person name="Segurens B."/>
            <person name="Severin A.J."/>
            <person name="Sherrier D.J."/>
            <person name="Shi R."/>
            <person name="Sims S."/>
            <person name="Singer S.R."/>
            <person name="Sinharoy S."/>
            <person name="Sterck L."/>
            <person name="Viollet A."/>
            <person name="Wang B.B."/>
            <person name="Wang K."/>
            <person name="Wang M."/>
            <person name="Wang X."/>
            <person name="Warfsmann J."/>
            <person name="Weissenbach J."/>
            <person name="White D.D."/>
            <person name="White J.D."/>
            <person name="Wiley G.B."/>
            <person name="Wincker P."/>
            <person name="Xing Y."/>
            <person name="Yang L."/>
            <person name="Yao Z."/>
            <person name="Ying F."/>
            <person name="Zhai J."/>
            <person name="Zhou L."/>
            <person name="Zuber A."/>
            <person name="Denarie J."/>
            <person name="Dixon R.A."/>
            <person name="May G.D."/>
            <person name="Schwartz D.C."/>
            <person name="Rogers J."/>
            <person name="Quetier F."/>
            <person name="Town C.D."/>
            <person name="Roe B.A."/>
        </authorList>
    </citation>
    <scope>NUCLEOTIDE SEQUENCE [LARGE SCALE GENOMIC DNA]</scope>
    <source>
        <strain evidence="2">A17</strain>
        <strain evidence="3 4">cv. Jemalong A17</strain>
    </source>
</reference>
<keyword evidence="4" id="KW-1185">Reference proteome</keyword>
<sequence>MTSSPCKFYTIFLFLSFALILFSTLDNIRTLRYKPVFVQGSAQHGISHDHIETPLSVKITASIRNMHILGLVNLMASILLASVTSPANKINTTFSGSTNVISVIKLLIL</sequence>
<evidence type="ECO:0000313" key="2">
    <source>
        <dbReference type="EMBL" id="KEH18165.1"/>
    </source>
</evidence>
<evidence type="ECO:0000313" key="3">
    <source>
        <dbReference type="EnsemblPlants" id="KEH18165"/>
    </source>
</evidence>
<protein>
    <submittedName>
        <fullName evidence="2">Transmembrane protein, putative</fullName>
    </submittedName>
</protein>
<keyword evidence="1" id="KW-1133">Transmembrane helix</keyword>
<feature type="transmembrane region" description="Helical" evidence="1">
    <location>
        <begin position="68"/>
        <end position="87"/>
    </location>
</feature>